<dbReference type="Proteomes" id="UP000434172">
    <property type="component" value="Unassembled WGS sequence"/>
</dbReference>
<organism evidence="3 4">
    <name type="scientific">Colletotrichum asianum</name>
    <dbReference type="NCBI Taxonomy" id="702518"/>
    <lineage>
        <taxon>Eukaryota</taxon>
        <taxon>Fungi</taxon>
        <taxon>Dikarya</taxon>
        <taxon>Ascomycota</taxon>
        <taxon>Pezizomycotina</taxon>
        <taxon>Sordariomycetes</taxon>
        <taxon>Hypocreomycetidae</taxon>
        <taxon>Glomerellales</taxon>
        <taxon>Glomerellaceae</taxon>
        <taxon>Colletotrichum</taxon>
        <taxon>Colletotrichum gloeosporioides species complex</taxon>
    </lineage>
</organism>
<dbReference type="PANTHER" id="PTHR37048">
    <property type="entry name" value="QUESTIONABLE PROTEIN"/>
    <property type="match status" value="1"/>
</dbReference>
<accession>A0A8H3W4C5</accession>
<evidence type="ECO:0000256" key="2">
    <source>
        <dbReference type="SAM" id="Phobius"/>
    </source>
</evidence>
<dbReference type="EMBL" id="WOWK01000099">
    <property type="protein sequence ID" value="KAF0319205.1"/>
    <property type="molecule type" value="Genomic_DNA"/>
</dbReference>
<evidence type="ECO:0000313" key="3">
    <source>
        <dbReference type="EMBL" id="KAF0319205.1"/>
    </source>
</evidence>
<dbReference type="OrthoDB" id="4839885at2759"/>
<keyword evidence="2" id="KW-1133">Transmembrane helix</keyword>
<evidence type="ECO:0000313" key="4">
    <source>
        <dbReference type="Proteomes" id="UP000434172"/>
    </source>
</evidence>
<dbReference type="PANTHER" id="PTHR37048:SF2">
    <property type="entry name" value="QUESTIONABLE PROTEIN"/>
    <property type="match status" value="1"/>
</dbReference>
<evidence type="ECO:0000256" key="1">
    <source>
        <dbReference type="SAM" id="MobiDB-lite"/>
    </source>
</evidence>
<proteinExistence type="predicted"/>
<protein>
    <submittedName>
        <fullName evidence="3">Uncharacterized protein</fullName>
    </submittedName>
</protein>
<comment type="caution">
    <text evidence="3">The sequence shown here is derived from an EMBL/GenBank/DDBJ whole genome shotgun (WGS) entry which is preliminary data.</text>
</comment>
<sequence length="634" mass="70816">MASKGQPGGAKPVYGRTLAGKILWLPKKEEISPSLDTDLSPGVYNHPVLIMSHAPRDDGTVRALTMTSANGRNITEDMAFHWKFREKYLPVAPTPPHADSGLQLHLAGAIPSNKAYRPAYVMLQGGPYTIHRDVLRAHQGTSLSSKSFGILVTEMGYTEEEDYLKEQRAIERKKRKIEKDAEKEKRRALWDQGQAESKQKAEEKRQRQAEYKLKVEEKRQQRQVIKKEKADERMARKIQRMAVKERDMAKVNTKLDKGFFCVMAGILVAILCLEALLWYGFWLAFGFCTTSKYLDSNSTAPFSKPSMPPKPQQKRRLLEETTAPLAVKVVFVPPKNRIAARLKPDLEKTGYNHPGVIISSRPDGVGRVKIAMLTSFKDTPVAYVLDREEDYAHYLPIDDALHPISCIRRLKRRPESPSLRKKSYVYIGEKHTIPYKALEPYGHSSRYSAGPWLCQGSVRILQSHFGESLDDENEDDDISCTDTSDGESGLDQGAHREGQPDGWHIDVELDSVSIGQSSPLPLQLTLVARPSAASILGSEGSSSNPPTPTERSLSISRLSSSSLSFSEFPPYCDEYATFHQPQCEVSPSLATQGDCATKQTQTRPKILATHCYLLWMIITMIAFGPQLVGDGSGE</sequence>
<keyword evidence="2" id="KW-0472">Membrane</keyword>
<reference evidence="3 4" key="1">
    <citation type="submission" date="2019-12" db="EMBL/GenBank/DDBJ databases">
        <title>A genome sequence resource for the geographically widespread anthracnose pathogen Colletotrichum asianum.</title>
        <authorList>
            <person name="Meng Y."/>
        </authorList>
    </citation>
    <scope>NUCLEOTIDE SEQUENCE [LARGE SCALE GENOMIC DNA]</scope>
    <source>
        <strain evidence="3 4">ICMP 18580</strain>
    </source>
</reference>
<feature type="region of interest" description="Disordered" evidence="1">
    <location>
        <begin position="467"/>
        <end position="500"/>
    </location>
</feature>
<dbReference type="AlphaFoldDB" id="A0A8H3W4C5"/>
<gene>
    <name evidence="3" type="ORF">GQ607_013598</name>
</gene>
<feature type="region of interest" description="Disordered" evidence="1">
    <location>
        <begin position="174"/>
        <end position="205"/>
    </location>
</feature>
<feature type="compositionally biased region" description="Basic and acidic residues" evidence="1">
    <location>
        <begin position="177"/>
        <end position="189"/>
    </location>
</feature>
<keyword evidence="4" id="KW-1185">Reference proteome</keyword>
<feature type="compositionally biased region" description="Acidic residues" evidence="1">
    <location>
        <begin position="468"/>
        <end position="479"/>
    </location>
</feature>
<name>A0A8H3W4C5_9PEZI</name>
<feature type="transmembrane region" description="Helical" evidence="2">
    <location>
        <begin position="612"/>
        <end position="629"/>
    </location>
</feature>
<feature type="transmembrane region" description="Helical" evidence="2">
    <location>
        <begin position="258"/>
        <end position="282"/>
    </location>
</feature>
<keyword evidence="2" id="KW-0812">Transmembrane</keyword>